<accession>A0A7D9LLD0</accession>
<evidence type="ECO:0000313" key="3">
    <source>
        <dbReference type="Proteomes" id="UP001152795"/>
    </source>
</evidence>
<feature type="region of interest" description="Disordered" evidence="1">
    <location>
        <begin position="44"/>
        <end position="75"/>
    </location>
</feature>
<dbReference type="Gene3D" id="1.10.8.10">
    <property type="entry name" value="DNA helicase RuvA subunit, C-terminal domain"/>
    <property type="match status" value="1"/>
</dbReference>
<dbReference type="Pfam" id="PF14555">
    <property type="entry name" value="UBA_4"/>
    <property type="match status" value="1"/>
</dbReference>
<dbReference type="SUPFAM" id="SSF46934">
    <property type="entry name" value="UBA-like"/>
    <property type="match status" value="1"/>
</dbReference>
<evidence type="ECO:0000313" key="2">
    <source>
        <dbReference type="EMBL" id="CAB4035669.1"/>
    </source>
</evidence>
<dbReference type="EMBL" id="CACRXK020021260">
    <property type="protein sequence ID" value="CAB4035669.1"/>
    <property type="molecule type" value="Genomic_DNA"/>
</dbReference>
<dbReference type="OrthoDB" id="270602at2759"/>
<protein>
    <submittedName>
        <fullName evidence="2">UBX domain-containing 7-like</fullName>
    </submittedName>
</protein>
<dbReference type="Proteomes" id="UP001152795">
    <property type="component" value="Unassembled WGS sequence"/>
</dbReference>
<feature type="compositionally biased region" description="Polar residues" evidence="1">
    <location>
        <begin position="48"/>
        <end position="61"/>
    </location>
</feature>
<sequence length="101" mass="10984">MDDTSDPSLIEQFVNITGATESRAQTLLNACNGNLEMAIGMHLEEAESSGNHTQGESTSHQCVGEDDVRAPIPQTRGVLVEGPYSRGKYFEPSLNILYNDL</sequence>
<organism evidence="2 3">
    <name type="scientific">Paramuricea clavata</name>
    <name type="common">Red gorgonian</name>
    <name type="synonym">Violescent sea-whip</name>
    <dbReference type="NCBI Taxonomy" id="317549"/>
    <lineage>
        <taxon>Eukaryota</taxon>
        <taxon>Metazoa</taxon>
        <taxon>Cnidaria</taxon>
        <taxon>Anthozoa</taxon>
        <taxon>Octocorallia</taxon>
        <taxon>Malacalcyonacea</taxon>
        <taxon>Plexauridae</taxon>
        <taxon>Paramuricea</taxon>
    </lineage>
</organism>
<dbReference type="AlphaFoldDB" id="A0A7D9LLD0"/>
<reference evidence="2" key="1">
    <citation type="submission" date="2020-04" db="EMBL/GenBank/DDBJ databases">
        <authorList>
            <person name="Alioto T."/>
            <person name="Alioto T."/>
            <person name="Gomez Garrido J."/>
        </authorList>
    </citation>
    <scope>NUCLEOTIDE SEQUENCE</scope>
    <source>
        <strain evidence="2">A484AB</strain>
    </source>
</reference>
<dbReference type="CDD" id="cd14345">
    <property type="entry name" value="UBA_UBXD7"/>
    <property type="match status" value="1"/>
</dbReference>
<name>A0A7D9LLD0_PARCT</name>
<feature type="non-terminal residue" evidence="2">
    <location>
        <position position="101"/>
    </location>
</feature>
<proteinExistence type="predicted"/>
<gene>
    <name evidence="2" type="ORF">PACLA_8A089514</name>
</gene>
<keyword evidence="3" id="KW-1185">Reference proteome</keyword>
<comment type="caution">
    <text evidence="2">The sequence shown here is derived from an EMBL/GenBank/DDBJ whole genome shotgun (WGS) entry which is preliminary data.</text>
</comment>
<dbReference type="InterPro" id="IPR009060">
    <property type="entry name" value="UBA-like_sf"/>
</dbReference>
<evidence type="ECO:0000256" key="1">
    <source>
        <dbReference type="SAM" id="MobiDB-lite"/>
    </source>
</evidence>